<reference evidence="2" key="1">
    <citation type="journal article" date="2013" name="Nat. Commun.">
        <title>Whole-genome sequencing of Oryza brachyantha reveals mechanisms underlying Oryza genome evolution.</title>
        <authorList>
            <person name="Chen J."/>
            <person name="Huang Q."/>
            <person name="Gao D."/>
            <person name="Wang J."/>
            <person name="Lang Y."/>
            <person name="Liu T."/>
            <person name="Li B."/>
            <person name="Bai Z."/>
            <person name="Luis Goicoechea J."/>
            <person name="Liang C."/>
            <person name="Chen C."/>
            <person name="Zhang W."/>
            <person name="Sun S."/>
            <person name="Liao Y."/>
            <person name="Zhang X."/>
            <person name="Yang L."/>
            <person name="Song C."/>
            <person name="Wang M."/>
            <person name="Shi J."/>
            <person name="Liu G."/>
            <person name="Liu J."/>
            <person name="Zhou H."/>
            <person name="Zhou W."/>
            <person name="Yu Q."/>
            <person name="An N."/>
            <person name="Chen Y."/>
            <person name="Cai Q."/>
            <person name="Wang B."/>
            <person name="Liu B."/>
            <person name="Min J."/>
            <person name="Huang Y."/>
            <person name="Wu H."/>
            <person name="Li Z."/>
            <person name="Zhang Y."/>
            <person name="Yin Y."/>
            <person name="Song W."/>
            <person name="Jiang J."/>
            <person name="Jackson S.A."/>
            <person name="Wing R.A."/>
            <person name="Wang J."/>
            <person name="Chen M."/>
        </authorList>
    </citation>
    <scope>NUCLEOTIDE SEQUENCE [LARGE SCALE GENOMIC DNA]</scope>
    <source>
        <strain evidence="2">cv. IRGC 101232</strain>
    </source>
</reference>
<feature type="region of interest" description="Disordered" evidence="1">
    <location>
        <begin position="1"/>
        <end position="41"/>
    </location>
</feature>
<evidence type="ECO:0000313" key="3">
    <source>
        <dbReference type="Proteomes" id="UP000006038"/>
    </source>
</evidence>
<reference evidence="2" key="2">
    <citation type="submission" date="2013-04" db="UniProtKB">
        <authorList>
            <consortium name="EnsemblPlants"/>
        </authorList>
    </citation>
    <scope>IDENTIFICATION</scope>
</reference>
<evidence type="ECO:0000256" key="1">
    <source>
        <dbReference type="SAM" id="MobiDB-lite"/>
    </source>
</evidence>
<organism evidence="2">
    <name type="scientific">Oryza brachyantha</name>
    <name type="common">malo sina</name>
    <dbReference type="NCBI Taxonomy" id="4533"/>
    <lineage>
        <taxon>Eukaryota</taxon>
        <taxon>Viridiplantae</taxon>
        <taxon>Streptophyta</taxon>
        <taxon>Embryophyta</taxon>
        <taxon>Tracheophyta</taxon>
        <taxon>Spermatophyta</taxon>
        <taxon>Magnoliopsida</taxon>
        <taxon>Liliopsida</taxon>
        <taxon>Poales</taxon>
        <taxon>Poaceae</taxon>
        <taxon>BOP clade</taxon>
        <taxon>Oryzoideae</taxon>
        <taxon>Oryzeae</taxon>
        <taxon>Oryzinae</taxon>
        <taxon>Oryza</taxon>
    </lineage>
</organism>
<feature type="compositionally biased region" description="Basic residues" evidence="1">
    <location>
        <begin position="1"/>
        <end position="10"/>
    </location>
</feature>
<dbReference type="Gramene" id="OB04G16170.1">
    <property type="protein sequence ID" value="OB04G16170.1"/>
    <property type="gene ID" value="OB04G16170"/>
</dbReference>
<feature type="compositionally biased region" description="Basic residues" evidence="1">
    <location>
        <begin position="18"/>
        <end position="29"/>
    </location>
</feature>
<dbReference type="AlphaFoldDB" id="J3LWU2"/>
<dbReference type="HOGENOM" id="CLU_2761834_0_0_1"/>
<sequence length="70" mass="8125">MPILVKRKSDRQRGHAIPIHKRAKNLVKRKNLEESGSTDQEISNHIATIKAKELAQAKLEEVEWKKKNEK</sequence>
<keyword evidence="3" id="KW-1185">Reference proteome</keyword>
<accession>J3LWU2</accession>
<dbReference type="EnsemblPlants" id="OB04G16170.1">
    <property type="protein sequence ID" value="OB04G16170.1"/>
    <property type="gene ID" value="OB04G16170"/>
</dbReference>
<proteinExistence type="predicted"/>
<dbReference type="Proteomes" id="UP000006038">
    <property type="component" value="Chromosome 4"/>
</dbReference>
<name>J3LWU2_ORYBR</name>
<protein>
    <submittedName>
        <fullName evidence="2">Uncharacterized protein</fullName>
    </submittedName>
</protein>
<evidence type="ECO:0000313" key="2">
    <source>
        <dbReference type="EnsemblPlants" id="OB04G16170.1"/>
    </source>
</evidence>